<dbReference type="RefSeq" id="WP_046481335.1">
    <property type="nucleotide sequence ID" value="NZ_CP011132.1"/>
</dbReference>
<organism evidence="1 2">
    <name type="scientific">Citrobacter amalonaticus Y19</name>
    <dbReference type="NCBI Taxonomy" id="1261127"/>
    <lineage>
        <taxon>Bacteria</taxon>
        <taxon>Pseudomonadati</taxon>
        <taxon>Pseudomonadota</taxon>
        <taxon>Gammaproteobacteria</taxon>
        <taxon>Enterobacterales</taxon>
        <taxon>Enterobacteriaceae</taxon>
        <taxon>Citrobacter</taxon>
    </lineage>
</organism>
<proteinExistence type="predicted"/>
<evidence type="ECO:0000313" key="1">
    <source>
        <dbReference type="EMBL" id="AKE58956.1"/>
    </source>
</evidence>
<name>A0A0F6TUM9_CITAM</name>
<sequence>MATILAQAHPLLTVPFSANTDFTVLADYCESFAETLIESDDSALRLALCGRLRASLSLLQLTLNDSIPPHLAESLTVDTCSSAPLLFDPEPDLLCEYCLALLQLLMERTMDPKSEQTLVGLLCELVWSFTEGLKSPRWMRTDDGVKFISEVPA</sequence>
<dbReference type="PATRIC" id="fig|1261127.3.peg.2087"/>
<evidence type="ECO:0000313" key="2">
    <source>
        <dbReference type="Proteomes" id="UP000034085"/>
    </source>
</evidence>
<dbReference type="Proteomes" id="UP000034085">
    <property type="component" value="Chromosome"/>
</dbReference>
<dbReference type="KEGG" id="cama:F384_10020"/>
<protein>
    <submittedName>
        <fullName evidence="1">Uncharacterized protein</fullName>
    </submittedName>
</protein>
<dbReference type="HOGENOM" id="CLU_115330_1_0_6"/>
<accession>A0A0F6TUM9</accession>
<gene>
    <name evidence="1" type="ORF">F384_10020</name>
</gene>
<dbReference type="AlphaFoldDB" id="A0A0F6TUM9"/>
<dbReference type="EMBL" id="CP011132">
    <property type="protein sequence ID" value="AKE58956.1"/>
    <property type="molecule type" value="Genomic_DNA"/>
</dbReference>
<dbReference type="OrthoDB" id="6577511at2"/>
<reference evidence="1 2" key="1">
    <citation type="journal article" date="2013" name="Appl. Microbiol. Biotechnol.">
        <title>Glycerol assimilation and production of 1,3-propanediol by Citrobacter amalonaticus Y19.</title>
        <authorList>
            <person name="Ainala S.K."/>
            <person name="Ashok S."/>
            <person name="Ko Y."/>
            <person name="Park S."/>
        </authorList>
    </citation>
    <scope>NUCLEOTIDE SEQUENCE [LARGE SCALE GENOMIC DNA]</scope>
    <source>
        <strain evidence="1 2">Y19</strain>
    </source>
</reference>